<accession>X1K8X4</accession>
<organism evidence="1">
    <name type="scientific">marine sediment metagenome</name>
    <dbReference type="NCBI Taxonomy" id="412755"/>
    <lineage>
        <taxon>unclassified sequences</taxon>
        <taxon>metagenomes</taxon>
        <taxon>ecological metagenomes</taxon>
    </lineage>
</organism>
<proteinExistence type="predicted"/>
<gene>
    <name evidence="1" type="ORF">S03H2_61844</name>
</gene>
<name>X1K8X4_9ZZZZ</name>
<comment type="caution">
    <text evidence="1">The sequence shown here is derived from an EMBL/GenBank/DDBJ whole genome shotgun (WGS) entry which is preliminary data.</text>
</comment>
<sequence>MDVSPTIQHLHGRLRSITGTDPAADTEISETVPARRRWRILSIRFSLITDVNVTDRTVNLILDDGTTILSQIPSDTVQPSNLTRWYEFKLQQVPQFNVGVHMYLPLHHISLPASARFRTSTTNRQADDNFSAPQFLVEEWIDP</sequence>
<dbReference type="AlphaFoldDB" id="X1K8X4"/>
<evidence type="ECO:0000313" key="1">
    <source>
        <dbReference type="EMBL" id="GAH86709.1"/>
    </source>
</evidence>
<dbReference type="EMBL" id="BARU01039953">
    <property type="protein sequence ID" value="GAH86709.1"/>
    <property type="molecule type" value="Genomic_DNA"/>
</dbReference>
<reference evidence="1" key="1">
    <citation type="journal article" date="2014" name="Front. Microbiol.">
        <title>High frequency of phylogenetically diverse reductive dehalogenase-homologous genes in deep subseafloor sedimentary metagenomes.</title>
        <authorList>
            <person name="Kawai M."/>
            <person name="Futagami T."/>
            <person name="Toyoda A."/>
            <person name="Takaki Y."/>
            <person name="Nishi S."/>
            <person name="Hori S."/>
            <person name="Arai W."/>
            <person name="Tsubouchi T."/>
            <person name="Morono Y."/>
            <person name="Uchiyama I."/>
            <person name="Ito T."/>
            <person name="Fujiyama A."/>
            <person name="Inagaki F."/>
            <person name="Takami H."/>
        </authorList>
    </citation>
    <scope>NUCLEOTIDE SEQUENCE</scope>
    <source>
        <strain evidence="1">Expedition CK06-06</strain>
    </source>
</reference>
<protein>
    <submittedName>
        <fullName evidence="1">Uncharacterized protein</fullName>
    </submittedName>
</protein>